<feature type="compositionally biased region" description="Low complexity" evidence="6">
    <location>
        <begin position="718"/>
        <end position="738"/>
    </location>
</feature>
<sequence length="884" mass="96385">MTETHSNEEVSSLNERVSLEDSRIDLQSAQPLTAELLAEQNELTKVLPKPNAIRAWAADLPQAPDSVQPVLTSSHVFEMDTPDNGGKIHETKDVFTETQKVAYVGLCYLTSLEVVHDYQGKEFALARMSADNWQRKLMRMLYAHMDISKEEIKMIESLSKHSILPTDLVHQFTAQGDTAEIKLDGFFKNNSNTMEDKVIIDLRWTVVCDLFLICLSTENYDARSRVFVARITSYLSLDWFQVVGFEKRIAEHLLQDASWETETVNSMATTVTNMTMTNAENDGSIKSHQERHNRNKQRKKRRYVMVGLATIGGGLILGLSAGLMAPMIAGGIGVLLSTVGVTGTAGFLGGTAGVALITGGATVAGGRIGGKGMSRRMKSIDTFDFLPVYTEENVNCIITITGWLPNTSKEEASLPFSTLDHLMGDHYTLYWEPEMLEELGSAFKILATEAVTFSIQQALAHTIMGALLAGLAWPLALTKLGYMVDNPWANALDRSKVAGLVLADVLMNRNLGARPITLVGFSLGARTIFYCLLELARMKAFGLVENVILFGTPVSASEAQWKECTTVVSGRFVNGYATNDWLLGFLFRTSTAGLGNIAGLRPLLHIEGNRVQNLDCTDLITGHLSYRTSMPKLLKRAGFVVTSEELPVLKEKSSGGGFTSFIKSRSSGSPTEKDDEIDVKNKYADSMKVTSSLSSGKASIQIIPKTQSSEPINNNRNSSSTEIIPTPSTSTIPSSSSSSHEKKETTDCEIIADIIANATAAASSKSGSYSSLSSGKASITTRPRRSTLNSLLGRSRSEPISIANTNKRQSTNSIHGRSSLMFGASLFGNKKKVEEDPVKKELKDAGVEIKEIKSTLGCLVVPKDVSDPMPQVKLELPQHALLNR</sequence>
<dbReference type="SUPFAM" id="SSF53474">
    <property type="entry name" value="alpha/beta-Hydrolases"/>
    <property type="match status" value="1"/>
</dbReference>
<keyword evidence="3 7" id="KW-0812">Transmembrane</keyword>
<name>A0A9P6YK19_RHIOR</name>
<dbReference type="PANTHER" id="PTHR17920:SF3">
    <property type="entry name" value="TRANSMEMBRANE AND COILED-COIL DOMAIN-CONTAINING PROTEIN 4"/>
    <property type="match status" value="1"/>
</dbReference>
<evidence type="ECO:0000256" key="5">
    <source>
        <dbReference type="ARBA" id="ARBA00023136"/>
    </source>
</evidence>
<protein>
    <recommendedName>
        <fullName evidence="10">DUF726-domain-containing protein</fullName>
    </recommendedName>
</protein>
<evidence type="ECO:0000256" key="6">
    <source>
        <dbReference type="SAM" id="MobiDB-lite"/>
    </source>
</evidence>
<dbReference type="InterPro" id="IPR029058">
    <property type="entry name" value="AB_hydrolase_fold"/>
</dbReference>
<comment type="caution">
    <text evidence="8">The sequence shown here is derived from an EMBL/GenBank/DDBJ whole genome shotgun (WGS) entry which is preliminary data.</text>
</comment>
<comment type="subcellular location">
    <subcellularLocation>
        <location evidence="1">Membrane</location>
        <topology evidence="1">Multi-pass membrane protein</topology>
    </subcellularLocation>
</comment>
<gene>
    <name evidence="8" type="ORF">G6F51_002455</name>
</gene>
<feature type="transmembrane region" description="Helical" evidence="7">
    <location>
        <begin position="345"/>
        <end position="368"/>
    </location>
</feature>
<dbReference type="GO" id="GO:0016020">
    <property type="term" value="C:membrane"/>
    <property type="evidence" value="ECO:0007669"/>
    <property type="project" value="UniProtKB-SubCell"/>
</dbReference>
<evidence type="ECO:0000256" key="1">
    <source>
        <dbReference type="ARBA" id="ARBA00004141"/>
    </source>
</evidence>
<feature type="region of interest" description="Disordered" evidence="6">
    <location>
        <begin position="765"/>
        <end position="794"/>
    </location>
</feature>
<evidence type="ECO:0000256" key="2">
    <source>
        <dbReference type="ARBA" id="ARBA00009824"/>
    </source>
</evidence>
<evidence type="ECO:0000313" key="9">
    <source>
        <dbReference type="Proteomes" id="UP000717996"/>
    </source>
</evidence>
<dbReference type="Proteomes" id="UP000717996">
    <property type="component" value="Unassembled WGS sequence"/>
</dbReference>
<feature type="compositionally biased region" description="Polar residues" evidence="6">
    <location>
        <begin position="698"/>
        <end position="717"/>
    </location>
</feature>
<evidence type="ECO:0000256" key="7">
    <source>
        <dbReference type="SAM" id="Phobius"/>
    </source>
</evidence>
<feature type="region of interest" description="Disordered" evidence="6">
    <location>
        <begin position="698"/>
        <end position="745"/>
    </location>
</feature>
<comment type="similarity">
    <text evidence="2">Belongs to the TMCO4 family.</text>
</comment>
<dbReference type="AlphaFoldDB" id="A0A9P6YK19"/>
<organism evidence="8 9">
    <name type="scientific">Rhizopus oryzae</name>
    <name type="common">Mucormycosis agent</name>
    <name type="synonym">Rhizopus arrhizus var. delemar</name>
    <dbReference type="NCBI Taxonomy" id="64495"/>
    <lineage>
        <taxon>Eukaryota</taxon>
        <taxon>Fungi</taxon>
        <taxon>Fungi incertae sedis</taxon>
        <taxon>Mucoromycota</taxon>
        <taxon>Mucoromycotina</taxon>
        <taxon>Mucoromycetes</taxon>
        <taxon>Mucorales</taxon>
        <taxon>Mucorineae</taxon>
        <taxon>Rhizopodaceae</taxon>
        <taxon>Rhizopus</taxon>
    </lineage>
</organism>
<dbReference type="InterPro" id="IPR007941">
    <property type="entry name" value="DUF726"/>
</dbReference>
<accession>A0A9P6YK19</accession>
<evidence type="ECO:0008006" key="10">
    <source>
        <dbReference type="Google" id="ProtNLM"/>
    </source>
</evidence>
<feature type="transmembrane region" description="Helical" evidence="7">
    <location>
        <begin position="303"/>
        <end position="325"/>
    </location>
</feature>
<feature type="compositionally biased region" description="Low complexity" evidence="6">
    <location>
        <begin position="765"/>
        <end position="779"/>
    </location>
</feature>
<keyword evidence="4 7" id="KW-1133">Transmembrane helix</keyword>
<feature type="compositionally biased region" description="Basic and acidic residues" evidence="6">
    <location>
        <begin position="283"/>
        <end position="292"/>
    </location>
</feature>
<feature type="region of interest" description="Disordered" evidence="6">
    <location>
        <begin position="279"/>
        <end position="298"/>
    </location>
</feature>
<dbReference type="Pfam" id="PF05277">
    <property type="entry name" value="DUF726"/>
    <property type="match status" value="1"/>
</dbReference>
<evidence type="ECO:0000256" key="3">
    <source>
        <dbReference type="ARBA" id="ARBA00022692"/>
    </source>
</evidence>
<feature type="transmembrane region" description="Helical" evidence="7">
    <location>
        <begin position="458"/>
        <end position="476"/>
    </location>
</feature>
<evidence type="ECO:0000313" key="8">
    <source>
        <dbReference type="EMBL" id="KAG1550438.1"/>
    </source>
</evidence>
<dbReference type="OrthoDB" id="277931at2759"/>
<evidence type="ECO:0000256" key="4">
    <source>
        <dbReference type="ARBA" id="ARBA00022989"/>
    </source>
</evidence>
<proteinExistence type="inferred from homology"/>
<keyword evidence="5 7" id="KW-0472">Membrane</keyword>
<dbReference type="PANTHER" id="PTHR17920">
    <property type="entry name" value="TRANSMEMBRANE AND COILED-COIL DOMAIN-CONTAINING PROTEIN 4 TMCO4"/>
    <property type="match status" value="1"/>
</dbReference>
<reference evidence="8" key="1">
    <citation type="journal article" date="2020" name="Microb. Genom.">
        <title>Genetic diversity of clinical and environmental Mucorales isolates obtained from an investigation of mucormycosis cases among solid organ transplant recipients.</title>
        <authorList>
            <person name="Nguyen M.H."/>
            <person name="Kaul D."/>
            <person name="Muto C."/>
            <person name="Cheng S.J."/>
            <person name="Richter R.A."/>
            <person name="Bruno V.M."/>
            <person name="Liu G."/>
            <person name="Beyhan S."/>
            <person name="Sundermann A.J."/>
            <person name="Mounaud S."/>
            <person name="Pasculle A.W."/>
            <person name="Nierman W.C."/>
            <person name="Driscoll E."/>
            <person name="Cumbie R."/>
            <person name="Clancy C.J."/>
            <person name="Dupont C.L."/>
        </authorList>
    </citation>
    <scope>NUCLEOTIDE SEQUENCE</scope>
    <source>
        <strain evidence="8">GL16</strain>
    </source>
</reference>
<dbReference type="EMBL" id="JAANIT010000211">
    <property type="protein sequence ID" value="KAG1550438.1"/>
    <property type="molecule type" value="Genomic_DNA"/>
</dbReference>